<gene>
    <name evidence="3" type="ORF">Tco_1028469</name>
</gene>
<name>A0ABQ5G1X8_9ASTR</name>
<reference evidence="3" key="2">
    <citation type="submission" date="2022-01" db="EMBL/GenBank/DDBJ databases">
        <authorList>
            <person name="Yamashiro T."/>
            <person name="Shiraishi A."/>
            <person name="Satake H."/>
            <person name="Nakayama K."/>
        </authorList>
    </citation>
    <scope>NUCLEOTIDE SEQUENCE</scope>
</reference>
<evidence type="ECO:0000313" key="4">
    <source>
        <dbReference type="Proteomes" id="UP001151760"/>
    </source>
</evidence>
<evidence type="ECO:0000313" key="3">
    <source>
        <dbReference type="EMBL" id="GJT69183.1"/>
    </source>
</evidence>
<organism evidence="3 4">
    <name type="scientific">Tanacetum coccineum</name>
    <dbReference type="NCBI Taxonomy" id="301880"/>
    <lineage>
        <taxon>Eukaryota</taxon>
        <taxon>Viridiplantae</taxon>
        <taxon>Streptophyta</taxon>
        <taxon>Embryophyta</taxon>
        <taxon>Tracheophyta</taxon>
        <taxon>Spermatophyta</taxon>
        <taxon>Magnoliopsida</taxon>
        <taxon>eudicotyledons</taxon>
        <taxon>Gunneridae</taxon>
        <taxon>Pentapetalae</taxon>
        <taxon>asterids</taxon>
        <taxon>campanulids</taxon>
        <taxon>Asterales</taxon>
        <taxon>Asteraceae</taxon>
        <taxon>Asteroideae</taxon>
        <taxon>Anthemideae</taxon>
        <taxon>Anthemidinae</taxon>
        <taxon>Tanacetum</taxon>
    </lineage>
</organism>
<evidence type="ECO:0000256" key="2">
    <source>
        <dbReference type="SAM" id="Phobius"/>
    </source>
</evidence>
<sequence>MQKAKKNMRKINFKKADAQKFKEFDQQLEALTSINVSEVIDKVVHAKVLTKMKKLLPTHVSHAVVNYVKPKLNNPVHEVMRYNQISLFTKPSTNTNDLSELDLKLKLLNIIYLNKSKRLILLIGSFVILYEFICINQDALNAQDAEPSFHKRTYNDHDPPNNREREKKKKRRKDVGEPFSRSSRKEKSLMVQAQEDTHVYQSQYEEDAYVQQRPNAGWFTKKLGSANAKRKHELIQKDELIIADLEGAGLEKLKKHYKNDVELEYHADQLKEVVLMEA</sequence>
<keyword evidence="2" id="KW-0472">Membrane</keyword>
<proteinExistence type="predicted"/>
<feature type="transmembrane region" description="Helical" evidence="2">
    <location>
        <begin position="119"/>
        <end position="140"/>
    </location>
</feature>
<keyword evidence="2" id="KW-1133">Transmembrane helix</keyword>
<keyword evidence="2" id="KW-0812">Transmembrane</keyword>
<reference evidence="3" key="1">
    <citation type="journal article" date="2022" name="Int. J. Mol. Sci.">
        <title>Draft Genome of Tanacetum Coccineum: Genomic Comparison of Closely Related Tanacetum-Family Plants.</title>
        <authorList>
            <person name="Yamashiro T."/>
            <person name="Shiraishi A."/>
            <person name="Nakayama K."/>
            <person name="Satake H."/>
        </authorList>
    </citation>
    <scope>NUCLEOTIDE SEQUENCE</scope>
</reference>
<feature type="region of interest" description="Disordered" evidence="1">
    <location>
        <begin position="150"/>
        <end position="191"/>
    </location>
</feature>
<feature type="compositionally biased region" description="Basic and acidic residues" evidence="1">
    <location>
        <begin position="150"/>
        <end position="165"/>
    </location>
</feature>
<dbReference type="Proteomes" id="UP001151760">
    <property type="component" value="Unassembled WGS sequence"/>
</dbReference>
<dbReference type="EMBL" id="BQNB010017965">
    <property type="protein sequence ID" value="GJT69183.1"/>
    <property type="molecule type" value="Genomic_DNA"/>
</dbReference>
<keyword evidence="4" id="KW-1185">Reference proteome</keyword>
<protein>
    <submittedName>
        <fullName evidence="3">Uncharacterized protein</fullName>
    </submittedName>
</protein>
<evidence type="ECO:0000256" key="1">
    <source>
        <dbReference type="SAM" id="MobiDB-lite"/>
    </source>
</evidence>
<accession>A0ABQ5G1X8</accession>
<comment type="caution">
    <text evidence="3">The sequence shown here is derived from an EMBL/GenBank/DDBJ whole genome shotgun (WGS) entry which is preliminary data.</text>
</comment>